<evidence type="ECO:0000313" key="5">
    <source>
        <dbReference type="Proteomes" id="UP000836841"/>
    </source>
</evidence>
<evidence type="ECO:0000313" key="4">
    <source>
        <dbReference type="EMBL" id="CAH2078316.1"/>
    </source>
</evidence>
<dbReference type="Pfam" id="PF20160">
    <property type="entry name" value="C-JID"/>
    <property type="match status" value="1"/>
</dbReference>
<dbReference type="Proteomes" id="UP000836841">
    <property type="component" value="Chromosome 7"/>
</dbReference>
<evidence type="ECO:0000259" key="3">
    <source>
        <dbReference type="Pfam" id="PF20160"/>
    </source>
</evidence>
<proteinExistence type="predicted"/>
<gene>
    <name evidence="4" type="ORF">TAV2_LOCUS25393</name>
</gene>
<reference evidence="4 5" key="1">
    <citation type="submission" date="2022-03" db="EMBL/GenBank/DDBJ databases">
        <authorList>
            <person name="Nunn A."/>
            <person name="Chopra R."/>
            <person name="Nunn A."/>
            <person name="Contreras Garrido A."/>
        </authorList>
    </citation>
    <scope>NUCLEOTIDE SEQUENCE [LARGE SCALE GENOMIC DNA]</scope>
</reference>
<accession>A0AAU9T291</accession>
<protein>
    <recommendedName>
        <fullName evidence="3">C-JID domain-containing protein</fullName>
    </recommendedName>
</protein>
<sequence length="118" mass="13019">MPFPGVIVPTYFTYRATGSFLSMKSNGSDTHFPTSLRFKACVLLVPKGGVEADDMMNGAIVVCGLLTYIWIESSLISKEQFEKTVSSTELVFEFEVSNPECEIKECGLRTPETYAPSC</sequence>
<dbReference type="EMBL" id="OU466863">
    <property type="protein sequence ID" value="CAH2078316.1"/>
    <property type="molecule type" value="Genomic_DNA"/>
</dbReference>
<evidence type="ECO:0000256" key="2">
    <source>
        <dbReference type="ARBA" id="ARBA00022737"/>
    </source>
</evidence>
<dbReference type="AlphaFoldDB" id="A0AAU9T291"/>
<keyword evidence="1" id="KW-0433">Leucine-rich repeat</keyword>
<keyword evidence="5" id="KW-1185">Reference proteome</keyword>
<feature type="domain" description="C-JID" evidence="3">
    <location>
        <begin position="3"/>
        <end position="109"/>
    </location>
</feature>
<keyword evidence="2" id="KW-0677">Repeat</keyword>
<dbReference type="InterPro" id="IPR045344">
    <property type="entry name" value="C-JID"/>
</dbReference>
<evidence type="ECO:0000256" key="1">
    <source>
        <dbReference type="ARBA" id="ARBA00022614"/>
    </source>
</evidence>
<organism evidence="4 5">
    <name type="scientific">Thlaspi arvense</name>
    <name type="common">Field penny-cress</name>
    <dbReference type="NCBI Taxonomy" id="13288"/>
    <lineage>
        <taxon>Eukaryota</taxon>
        <taxon>Viridiplantae</taxon>
        <taxon>Streptophyta</taxon>
        <taxon>Embryophyta</taxon>
        <taxon>Tracheophyta</taxon>
        <taxon>Spermatophyta</taxon>
        <taxon>Magnoliopsida</taxon>
        <taxon>eudicotyledons</taxon>
        <taxon>Gunneridae</taxon>
        <taxon>Pentapetalae</taxon>
        <taxon>rosids</taxon>
        <taxon>malvids</taxon>
        <taxon>Brassicales</taxon>
        <taxon>Brassicaceae</taxon>
        <taxon>Thlaspideae</taxon>
        <taxon>Thlaspi</taxon>
    </lineage>
</organism>
<name>A0AAU9T291_THLAR</name>